<dbReference type="CDD" id="cd01650">
    <property type="entry name" value="RT_nLTR_like"/>
    <property type="match status" value="1"/>
</dbReference>
<dbReference type="InterPro" id="IPR036397">
    <property type="entry name" value="RNaseH_sf"/>
</dbReference>
<gene>
    <name evidence="4" type="primary">RT</name>
</gene>
<feature type="non-terminal residue" evidence="4">
    <location>
        <position position="1"/>
    </location>
</feature>
<evidence type="ECO:0000256" key="1">
    <source>
        <dbReference type="SAM" id="MobiDB-lite"/>
    </source>
</evidence>
<dbReference type="InterPro" id="IPR000477">
    <property type="entry name" value="RT_dom"/>
</dbReference>
<dbReference type="AlphaFoldDB" id="Q45W67"/>
<feature type="region of interest" description="Disordered" evidence="1">
    <location>
        <begin position="1072"/>
        <end position="1121"/>
    </location>
</feature>
<dbReference type="InterPro" id="IPR012337">
    <property type="entry name" value="RNaseH-like_sf"/>
</dbReference>
<evidence type="ECO:0000313" key="4">
    <source>
        <dbReference type="EMBL" id="AAZ28934.1"/>
    </source>
</evidence>
<dbReference type="PANTHER" id="PTHR33481">
    <property type="entry name" value="REVERSE TRANSCRIPTASE"/>
    <property type="match status" value="1"/>
</dbReference>
<accession>Q45W67</accession>
<dbReference type="PROSITE" id="PS50878">
    <property type="entry name" value="RT_POL"/>
    <property type="match status" value="1"/>
</dbReference>
<proteinExistence type="predicted"/>
<dbReference type="InterPro" id="IPR002156">
    <property type="entry name" value="RNaseH_domain"/>
</dbReference>
<protein>
    <submittedName>
        <fullName evidence="4">Polyprotein</fullName>
    </submittedName>
</protein>
<dbReference type="EMBL" id="DQ097836">
    <property type="protein sequence ID" value="AAZ28934.1"/>
    <property type="molecule type" value="Genomic_DNA"/>
</dbReference>
<dbReference type="SUPFAM" id="SSF56672">
    <property type="entry name" value="DNA/RNA polymerases"/>
    <property type="match status" value="1"/>
</dbReference>
<dbReference type="GO" id="GO:0004523">
    <property type="term" value="F:RNA-DNA hybrid ribonuclease activity"/>
    <property type="evidence" value="ECO:0007669"/>
    <property type="project" value="InterPro"/>
</dbReference>
<dbReference type="PANTHER" id="PTHR33481:SF1">
    <property type="entry name" value="ENDONUCLEASE_EXONUCLEASE_PHOSPHATASE DOMAIN-CONTAINING PROTEIN-RELATED"/>
    <property type="match status" value="1"/>
</dbReference>
<dbReference type="Pfam" id="PF00078">
    <property type="entry name" value="RVT_1"/>
    <property type="match status" value="1"/>
</dbReference>
<evidence type="ECO:0000259" key="2">
    <source>
        <dbReference type="PROSITE" id="PS50878"/>
    </source>
</evidence>
<feature type="domain" description="Reverse transcriptase" evidence="2">
    <location>
        <begin position="39"/>
        <end position="364"/>
    </location>
</feature>
<name>Q45W67_PHACR</name>
<feature type="compositionally biased region" description="Basic and acidic residues" evidence="1">
    <location>
        <begin position="1104"/>
        <end position="1121"/>
    </location>
</feature>
<feature type="domain" description="RNase H type-1" evidence="3">
    <location>
        <begin position="596"/>
        <end position="748"/>
    </location>
</feature>
<dbReference type="SUPFAM" id="SSF53098">
    <property type="entry name" value="Ribonuclease H-like"/>
    <property type="match status" value="1"/>
</dbReference>
<dbReference type="Gene3D" id="3.30.420.10">
    <property type="entry name" value="Ribonuclease H-like superfamily/Ribonuclease H"/>
    <property type="match status" value="1"/>
</dbReference>
<reference evidence="4" key="1">
    <citation type="submission" date="2005-06" db="EMBL/GenBank/DDBJ databases">
        <title>Retrotransposable elements from Phanerochaete chrysosporium.</title>
        <authorList>
            <person name="Novikova O."/>
            <person name="Fursov M."/>
            <person name="Shutov O."/>
            <person name="Blinov A."/>
        </authorList>
    </citation>
    <scope>NUCLEOTIDE SEQUENCE</scope>
    <source>
        <strain evidence="4">RP-78</strain>
    </source>
</reference>
<evidence type="ECO:0000259" key="3">
    <source>
        <dbReference type="PROSITE" id="PS50879"/>
    </source>
</evidence>
<dbReference type="PROSITE" id="PS50879">
    <property type="entry name" value="RNASE_H_1"/>
    <property type="match status" value="1"/>
</dbReference>
<dbReference type="InterPro" id="IPR043502">
    <property type="entry name" value="DNA/RNA_pol_sf"/>
</dbReference>
<dbReference type="CDD" id="cd09276">
    <property type="entry name" value="Rnase_HI_RT_non_LTR"/>
    <property type="match status" value="1"/>
</dbReference>
<dbReference type="GO" id="GO:0003676">
    <property type="term" value="F:nucleic acid binding"/>
    <property type="evidence" value="ECO:0007669"/>
    <property type="project" value="InterPro"/>
</dbReference>
<organism evidence="4">
    <name type="scientific">Phanerochaete chrysosporium (strain RP-78 / ATCC MYA-4764 / FGSC 9002)</name>
    <name type="common">White-rot fungus</name>
    <name type="synonym">Sporotrichum pruinosum</name>
    <dbReference type="NCBI Taxonomy" id="273507"/>
    <lineage>
        <taxon>Eukaryota</taxon>
        <taxon>Fungi</taxon>
        <taxon>Dikarya</taxon>
        <taxon>Basidiomycota</taxon>
        <taxon>Agaricomycotina</taxon>
        <taxon>Agaricomycetes</taxon>
        <taxon>Polyporales</taxon>
        <taxon>Phanerochaetaceae</taxon>
        <taxon>Phanerodontia</taxon>
        <taxon>Phanerodontia chrysosporium</taxon>
    </lineage>
</organism>
<sequence length="1121" mass="128249">QVSWFWLKRILRDETGPEFDPEDSDKLNPLANITAYFNACIQHGIQPKIFKTSITVIIPKPNKPDYTKAKAYRPIVLLNCIGKLLEKVLARRMQFDAQKFGILHPCQFGGAMQHSTTDAGIQLVHNIKQLWKQGMDSSAVLLDVAQFFPSINHTLLAAILRKQGFAPALCKYFENYLTERQTQFVFNGETLPPMDFSVGVGQGSSLSPILTGLYLAPALFAVAPLQQPIQVELEGVQIPMSTPWTKKSIRANGHATVQFFVDDGLIHVAGKLDGKSEEQDYEQLLYNNILLKKLCEALVLQLRRMGLAVETDKLELMHFTRRRRKKGWKWSDNHPLGPVLKVTDGDTTHTITPKATMRYLGFWLDPRLTFREHIRFYTVKGCSSVAALRMLGNSNRGLTPKDKRRLYIANVIPLLTYGAQLWWHPTWKGIKWAQKALQAAQYRAARWITGAFRTTPVGALEMAAGLLPINRTINKLMKRAALRVRTLHDAHPIKAHLPTLFEPSALNITAPAPYRVTKTRDAVTPITHIHKYSTRATEEFDSVATELRPGDHLLDAMSQRIEVDPGYCAPAKADRDSFSTWVNTYLDPLISMVRQDKTANVVFSDGSSLKARTAKRPYRVKTGAAYVLLTTDDHMNRQTRSRAIGCGQVSPYDAEMMALYMGILAACRTNTLQAKTIHVFADNKAAITGILKPTASGPSQRLSVLTCQAVRKWLEDDAERTFHTHWCPGHVGIDLNETADIEAKAAAKEYPQPAEMSLSMARQITTARELELWRKQIRSDTKYRGAGMFGGDRGARKINTKSTSWFMARSGDYNREMAQLTRTMTNHMPIGAYRERFKKDGPKYCWYCKHESDRGIAETREHILYMCNGWGRGYWRPGKGANNHPTLQPHMVNHRLKWDWELFNIERRTLEERGLWQAANDLVEQRNTLDTRMHLYGQDWEDVYHFIRMNPMAGTFEWNAIVQAAQSDEREGKDFTQSVHIWKALAHSRWRREQRERYVQWQEQKAAAKWKRDKPDAAKRDPWGWTATFDHPDTLERRFTQWYVREHLIRRFRSSFGDDELPRDEEESFAREFGWRGGKYTPIQSDSPEDVGPNVPDPQAPPAREGERRGTMRGGTTHDHR</sequence>